<comment type="caution">
    <text evidence="4">The sequence shown here is derived from an EMBL/GenBank/DDBJ whole genome shotgun (WGS) entry which is preliminary data.</text>
</comment>
<dbReference type="Gene3D" id="3.40.50.12170">
    <property type="entry name" value="Uncharacterised protein PF07075, DUF1343"/>
    <property type="match status" value="1"/>
</dbReference>
<dbReference type="InterPro" id="IPR008302">
    <property type="entry name" value="NamZ"/>
</dbReference>
<dbReference type="AlphaFoldDB" id="A0A5R8WS56"/>
<feature type="domain" description="Peptidoglycan beta-N-acetylmuramidase NamZ N-terminal" evidence="2">
    <location>
        <begin position="58"/>
        <end position="256"/>
    </location>
</feature>
<keyword evidence="5" id="KW-1185">Reference proteome</keyword>
<dbReference type="Pfam" id="PF07075">
    <property type="entry name" value="NamZ_N"/>
    <property type="match status" value="1"/>
</dbReference>
<keyword evidence="1" id="KW-0732">Signal</keyword>
<feature type="domain" description="Peptidoglycan beta-N-acetylmuramidase NamZ C-terminal" evidence="3">
    <location>
        <begin position="260"/>
        <end position="410"/>
    </location>
</feature>
<dbReference type="GO" id="GO:0033922">
    <property type="term" value="F:peptidoglycan beta-N-acetylmuramidase activity"/>
    <property type="evidence" value="ECO:0007669"/>
    <property type="project" value="InterPro"/>
</dbReference>
<sequence length="411" mass="45494">MKLPVVLSWLLATGTVSGLLTSPPTETPGPAAAPTKSSIVTGADQTAAYLPYLQGKRVAVLANLTTIIGKRHLVDSLQSRSVNIVKVFGPEHGFRGNASAGVHVADEKDPATGIPIISLYGPKRQPSAEDLADVDVLLYDLQDVGCRFYTNINALRNLMDACAQNDKELLILDRPNPNGYLVDGPVLDMKLKSGIGQFPIPIAHGLTVAEFAQMANGEKWLPGGKPCRLRIIPVKNYRHDMEYVLPVKPSPNLNTQQSILLYPSTCLFEGTVLNHGRGTQFPFTVLGSPALKGKFDFAYTPVSIPGMSETPLYMNQMCYGLDLRRYDTRELRKTKRINLDWMITLYQAYPDKAHFFDRTQSKEIGNINGLAGTLDFQKQIEAGQTPAQIRASWEPALSQYKQMRQRYLLYK</sequence>
<evidence type="ECO:0000313" key="4">
    <source>
        <dbReference type="EMBL" id="TLM94005.1"/>
    </source>
</evidence>
<dbReference type="Proteomes" id="UP000305517">
    <property type="component" value="Unassembled WGS sequence"/>
</dbReference>
<protein>
    <submittedName>
        <fullName evidence="4">DUF1343 domain-containing protein</fullName>
    </submittedName>
</protein>
<dbReference type="PANTHER" id="PTHR42915:SF1">
    <property type="entry name" value="PEPTIDOGLYCAN BETA-N-ACETYLMURAMIDASE NAMZ"/>
    <property type="match status" value="1"/>
</dbReference>
<reference evidence="4 5" key="1">
    <citation type="submission" date="2019-05" db="EMBL/GenBank/DDBJ databases">
        <title>Hymenobacter edaphi sp. nov., isolated from abandoned arsenic-contaminated farmland soil.</title>
        <authorList>
            <person name="Nie L."/>
        </authorList>
    </citation>
    <scope>NUCLEOTIDE SEQUENCE [LARGE SCALE GENOMIC DNA]</scope>
    <source>
        <strain evidence="4 5">1-3-3-8</strain>
    </source>
</reference>
<organism evidence="4 5">
    <name type="scientific">Hymenobacter jeollabukensis</name>
    <dbReference type="NCBI Taxonomy" id="2025313"/>
    <lineage>
        <taxon>Bacteria</taxon>
        <taxon>Pseudomonadati</taxon>
        <taxon>Bacteroidota</taxon>
        <taxon>Cytophagia</taxon>
        <taxon>Cytophagales</taxon>
        <taxon>Hymenobacteraceae</taxon>
        <taxon>Hymenobacter</taxon>
    </lineage>
</organism>
<feature type="signal peptide" evidence="1">
    <location>
        <begin position="1"/>
        <end position="18"/>
    </location>
</feature>
<evidence type="ECO:0000313" key="5">
    <source>
        <dbReference type="Proteomes" id="UP000305517"/>
    </source>
</evidence>
<name>A0A5R8WS56_9BACT</name>
<dbReference type="Pfam" id="PF20732">
    <property type="entry name" value="NamZ_C"/>
    <property type="match status" value="1"/>
</dbReference>
<dbReference type="EMBL" id="VAJM01000003">
    <property type="protein sequence ID" value="TLM94005.1"/>
    <property type="molecule type" value="Genomic_DNA"/>
</dbReference>
<dbReference type="PIRSF" id="PIRSF016719">
    <property type="entry name" value="UCP016719"/>
    <property type="match status" value="1"/>
</dbReference>
<dbReference type="Gene3D" id="3.90.1150.140">
    <property type="match status" value="1"/>
</dbReference>
<evidence type="ECO:0000256" key="1">
    <source>
        <dbReference type="SAM" id="SignalP"/>
    </source>
</evidence>
<evidence type="ECO:0000259" key="3">
    <source>
        <dbReference type="Pfam" id="PF20732"/>
    </source>
</evidence>
<dbReference type="InterPro" id="IPR048503">
    <property type="entry name" value="NamZ_C"/>
</dbReference>
<feature type="chain" id="PRO_5024289101" evidence="1">
    <location>
        <begin position="19"/>
        <end position="411"/>
    </location>
</feature>
<dbReference type="OrthoDB" id="9801061at2"/>
<dbReference type="InterPro" id="IPR048502">
    <property type="entry name" value="NamZ_N"/>
</dbReference>
<evidence type="ECO:0000259" key="2">
    <source>
        <dbReference type="Pfam" id="PF07075"/>
    </source>
</evidence>
<gene>
    <name evidence="4" type="ORF">FDY95_08200</name>
</gene>
<proteinExistence type="predicted"/>
<dbReference type="PANTHER" id="PTHR42915">
    <property type="entry name" value="HYPOTHETICAL 460 KDA PROTEIN IN FEUA-SIGW INTERGENIC REGION [PRECURSOR]"/>
    <property type="match status" value="1"/>
</dbReference>
<accession>A0A5R8WS56</accession>
<dbReference type="RefSeq" id="WP_138076546.1">
    <property type="nucleotide sequence ID" value="NZ_VAJM01000003.1"/>
</dbReference>